<evidence type="ECO:0000259" key="8">
    <source>
        <dbReference type="SMART" id="SM00014"/>
    </source>
</evidence>
<gene>
    <name evidence="9" type="ORF">GSOID_T00013640001</name>
</gene>
<keyword evidence="4 7" id="KW-1133">Transmembrane helix</keyword>
<reference evidence="9" key="1">
    <citation type="journal article" date="2010" name="Science">
        <title>Plasticity of animal genome architecture unmasked by rapid evolution of a pelagic tunicate.</title>
        <authorList>
            <person name="Denoeud F."/>
            <person name="Henriet S."/>
            <person name="Mungpakdee S."/>
            <person name="Aury J.M."/>
            <person name="Da Silva C."/>
            <person name="Brinkmann H."/>
            <person name="Mikhaleva J."/>
            <person name="Olsen L.C."/>
            <person name="Jubin C."/>
            <person name="Canestro C."/>
            <person name="Bouquet J.M."/>
            <person name="Danks G."/>
            <person name="Poulain J."/>
            <person name="Campsteijn C."/>
            <person name="Adamski M."/>
            <person name="Cross I."/>
            <person name="Yadetie F."/>
            <person name="Muffato M."/>
            <person name="Louis A."/>
            <person name="Butcher S."/>
            <person name="Tsagkogeorga G."/>
            <person name="Konrad A."/>
            <person name="Singh S."/>
            <person name="Jensen M.F."/>
            <person name="Cong E.H."/>
            <person name="Eikeseth-Otteraa H."/>
            <person name="Noel B."/>
            <person name="Anthouard V."/>
            <person name="Porcel B.M."/>
            <person name="Kachouri-Lafond R."/>
            <person name="Nishino A."/>
            <person name="Ugolini M."/>
            <person name="Chourrout P."/>
            <person name="Nishida H."/>
            <person name="Aasland R."/>
            <person name="Huzurbazar S."/>
            <person name="Westhof E."/>
            <person name="Delsuc F."/>
            <person name="Lehrach H."/>
            <person name="Reinhardt R."/>
            <person name="Weissenbach J."/>
            <person name="Roy S.W."/>
            <person name="Artiguenave F."/>
            <person name="Postlethwait J.H."/>
            <person name="Manak J.R."/>
            <person name="Thompson E.M."/>
            <person name="Jaillon O."/>
            <person name="Du Pasquier L."/>
            <person name="Boudinot P."/>
            <person name="Liberles D.A."/>
            <person name="Volff J.N."/>
            <person name="Philippe H."/>
            <person name="Lenhard B."/>
            <person name="Roest Crollius H."/>
            <person name="Wincker P."/>
            <person name="Chourrout D."/>
        </authorList>
    </citation>
    <scope>NUCLEOTIDE SEQUENCE [LARGE SCALE GENOMIC DNA]</scope>
</reference>
<dbReference type="EMBL" id="FN653019">
    <property type="protein sequence ID" value="CBY22864.1"/>
    <property type="molecule type" value="Genomic_DNA"/>
</dbReference>
<evidence type="ECO:0000256" key="7">
    <source>
        <dbReference type="SAM" id="Phobius"/>
    </source>
</evidence>
<sequence length="362" mass="41258">MNGNNNNPSIYEVEMSEDSDDNRKRTTETHDDFSLASPLGWITEVLIRLIMGAILLISYIVVDPFIRYVEPSQWHHYNYPHKESDTVTELALFLSIILVPPVITLSVILYSYCCKNSGWREKYKNGRMKKRILSEIIVAFLAFSMSYLATGLITDITKNLYGRPRPDFLSRCFGPKDISDQKTYWITLPSNDPLRANALTSGQKQALALYNSSRAEPQGEYKNAKNKNFPYIEDIAPIIEWFDCINDNEKLIVKEGRRSFPSGHTSFIFAGAVFCALYSGYWLGTWRSSLALGMGSKSRNFPGVSAKLATVFVFLLPAIYVGASRTQDYRHHPTDVIAGAIIGSVTTFITFFQYYSFRRMWR</sequence>
<evidence type="ECO:0000313" key="9">
    <source>
        <dbReference type="EMBL" id="CBY22864.1"/>
    </source>
</evidence>
<dbReference type="Pfam" id="PF01569">
    <property type="entry name" value="PAP2"/>
    <property type="match status" value="1"/>
</dbReference>
<evidence type="ECO:0000256" key="2">
    <source>
        <dbReference type="ARBA" id="ARBA00008816"/>
    </source>
</evidence>
<dbReference type="Proteomes" id="UP000001307">
    <property type="component" value="Unassembled WGS sequence"/>
</dbReference>
<evidence type="ECO:0000256" key="4">
    <source>
        <dbReference type="ARBA" id="ARBA00022989"/>
    </source>
</evidence>
<feature type="transmembrane region" description="Helical" evidence="7">
    <location>
        <begin position="132"/>
        <end position="153"/>
    </location>
</feature>
<feature type="transmembrane region" description="Helical" evidence="7">
    <location>
        <begin position="304"/>
        <end position="324"/>
    </location>
</feature>
<feature type="transmembrane region" description="Helical" evidence="7">
    <location>
        <begin position="336"/>
        <end position="357"/>
    </location>
</feature>
<feature type="transmembrane region" description="Helical" evidence="7">
    <location>
        <begin position="90"/>
        <end position="112"/>
    </location>
</feature>
<dbReference type="InParanoid" id="E4WYU9"/>
<dbReference type="GO" id="GO:0016020">
    <property type="term" value="C:membrane"/>
    <property type="evidence" value="ECO:0007669"/>
    <property type="project" value="UniProtKB-SubCell"/>
</dbReference>
<comment type="similarity">
    <text evidence="2">Belongs to the PA-phosphatase related phosphoesterase family.</text>
</comment>
<dbReference type="InterPro" id="IPR043216">
    <property type="entry name" value="PAP-like"/>
</dbReference>
<dbReference type="SMART" id="SM00014">
    <property type="entry name" value="acidPPc"/>
    <property type="match status" value="1"/>
</dbReference>
<dbReference type="GO" id="GO:0046839">
    <property type="term" value="P:phospholipid dephosphorylation"/>
    <property type="evidence" value="ECO:0007669"/>
    <property type="project" value="TreeGrafter"/>
</dbReference>
<protein>
    <recommendedName>
        <fullName evidence="8">Phosphatidic acid phosphatase type 2/haloperoxidase domain-containing protein</fullName>
    </recommendedName>
</protein>
<dbReference type="AlphaFoldDB" id="E4WYU9"/>
<dbReference type="Gene3D" id="1.20.144.10">
    <property type="entry name" value="Phosphatidic acid phosphatase type 2/haloperoxidase"/>
    <property type="match status" value="1"/>
</dbReference>
<evidence type="ECO:0000313" key="10">
    <source>
        <dbReference type="Proteomes" id="UP000001307"/>
    </source>
</evidence>
<feature type="transmembrane region" description="Helical" evidence="7">
    <location>
        <begin position="45"/>
        <end position="62"/>
    </location>
</feature>
<organism evidence="9">
    <name type="scientific">Oikopleura dioica</name>
    <name type="common">Tunicate</name>
    <dbReference type="NCBI Taxonomy" id="34765"/>
    <lineage>
        <taxon>Eukaryota</taxon>
        <taxon>Metazoa</taxon>
        <taxon>Chordata</taxon>
        <taxon>Tunicata</taxon>
        <taxon>Appendicularia</taxon>
        <taxon>Copelata</taxon>
        <taxon>Oikopleuridae</taxon>
        <taxon>Oikopleura</taxon>
    </lineage>
</organism>
<feature type="region of interest" description="Disordered" evidence="6">
    <location>
        <begin position="1"/>
        <end position="29"/>
    </location>
</feature>
<keyword evidence="3 7" id="KW-0812">Transmembrane</keyword>
<proteinExistence type="inferred from homology"/>
<feature type="transmembrane region" description="Helical" evidence="7">
    <location>
        <begin position="264"/>
        <end position="283"/>
    </location>
</feature>
<dbReference type="GO" id="GO:0008195">
    <property type="term" value="F:phosphatidate phosphatase activity"/>
    <property type="evidence" value="ECO:0007669"/>
    <property type="project" value="TreeGrafter"/>
</dbReference>
<dbReference type="OrthoDB" id="10030083at2759"/>
<keyword evidence="10" id="KW-1185">Reference proteome</keyword>
<evidence type="ECO:0000256" key="3">
    <source>
        <dbReference type="ARBA" id="ARBA00022692"/>
    </source>
</evidence>
<evidence type="ECO:0000256" key="5">
    <source>
        <dbReference type="ARBA" id="ARBA00023136"/>
    </source>
</evidence>
<dbReference type="CDD" id="cd03390">
    <property type="entry name" value="PAP2_containing_1_like"/>
    <property type="match status" value="1"/>
</dbReference>
<comment type="subcellular location">
    <subcellularLocation>
        <location evidence="1">Membrane</location>
        <topology evidence="1">Multi-pass membrane protein</topology>
    </subcellularLocation>
</comment>
<evidence type="ECO:0000256" key="1">
    <source>
        <dbReference type="ARBA" id="ARBA00004141"/>
    </source>
</evidence>
<evidence type="ECO:0000256" key="6">
    <source>
        <dbReference type="SAM" id="MobiDB-lite"/>
    </source>
</evidence>
<dbReference type="GO" id="GO:0006644">
    <property type="term" value="P:phospholipid metabolic process"/>
    <property type="evidence" value="ECO:0007669"/>
    <property type="project" value="InterPro"/>
</dbReference>
<name>E4WYU9_OIKDI</name>
<dbReference type="InterPro" id="IPR036938">
    <property type="entry name" value="PAP2/HPO_sf"/>
</dbReference>
<dbReference type="PANTHER" id="PTHR10165:SF35">
    <property type="entry name" value="RE23632P"/>
    <property type="match status" value="1"/>
</dbReference>
<dbReference type="SUPFAM" id="SSF48317">
    <property type="entry name" value="Acid phosphatase/Vanadium-dependent haloperoxidase"/>
    <property type="match status" value="1"/>
</dbReference>
<accession>E4WYU9</accession>
<keyword evidence="5 7" id="KW-0472">Membrane</keyword>
<dbReference type="InterPro" id="IPR000326">
    <property type="entry name" value="PAP2/HPO"/>
</dbReference>
<dbReference type="PANTHER" id="PTHR10165">
    <property type="entry name" value="LIPID PHOSPHATE PHOSPHATASE"/>
    <property type="match status" value="1"/>
</dbReference>
<feature type="domain" description="Phosphatidic acid phosphatase type 2/haloperoxidase" evidence="8">
    <location>
        <begin position="201"/>
        <end position="351"/>
    </location>
</feature>